<evidence type="ECO:0000313" key="2">
    <source>
        <dbReference type="EMBL" id="SKC56469.1"/>
    </source>
</evidence>
<sequence>MVKSSASAPVLRPFEGLPGEADWVALREVVPSATATARTTADHGGRDVTVTTVLPGGWCALHREDGTVLLALHGMGSSDDLSRDLAAALLVALAAEPGTGVLPEELPAVQDGDPRLQDVLDVDVPFEVSVHDGYDYWIDSGTQMTDEIRESLAEAAEASIPTVKLASVPAAYWCQMSREFLRWARTEDEDAVVDAVARLHARRESGLAGGKFLGMFRACGLVVPVWELPRGTEAAELEEPVAELARKLDEALAVTDPLDANERRARAGIVSRQVTLR</sequence>
<dbReference type="STRING" id="526729.SAMN04324258_1659"/>
<evidence type="ECO:0000313" key="3">
    <source>
        <dbReference type="Proteomes" id="UP000189777"/>
    </source>
</evidence>
<dbReference type="EMBL" id="FUZQ01000003">
    <property type="protein sequence ID" value="SKC56469.1"/>
    <property type="molecule type" value="Genomic_DNA"/>
</dbReference>
<proteinExistence type="predicted"/>
<organism evidence="2 3">
    <name type="scientific">Krasilnikoviella flava</name>
    <dbReference type="NCBI Taxonomy" id="526729"/>
    <lineage>
        <taxon>Bacteria</taxon>
        <taxon>Bacillati</taxon>
        <taxon>Actinomycetota</taxon>
        <taxon>Actinomycetes</taxon>
        <taxon>Micrococcales</taxon>
        <taxon>Promicromonosporaceae</taxon>
        <taxon>Krasilnikoviella</taxon>
    </lineage>
</organism>
<dbReference type="Pfam" id="PF19348">
    <property type="entry name" value="DUF5926"/>
    <property type="match status" value="1"/>
</dbReference>
<name>A0A1T5JZ10_9MICO</name>
<dbReference type="AlphaFoldDB" id="A0A1T5JZ10"/>
<dbReference type="RefSeq" id="WP_079573395.1">
    <property type="nucleotide sequence ID" value="NZ_FUZQ01000003.1"/>
</dbReference>
<dbReference type="InterPro" id="IPR045970">
    <property type="entry name" value="DUF5926"/>
</dbReference>
<keyword evidence="3" id="KW-1185">Reference proteome</keyword>
<protein>
    <recommendedName>
        <fullName evidence="1">DUF5926 domain-containing protein</fullName>
    </recommendedName>
</protein>
<dbReference type="OrthoDB" id="5512013at2"/>
<evidence type="ECO:0000259" key="1">
    <source>
        <dbReference type="Pfam" id="PF19348"/>
    </source>
</evidence>
<reference evidence="2 3" key="1">
    <citation type="submission" date="2017-02" db="EMBL/GenBank/DDBJ databases">
        <authorList>
            <person name="Peterson S.W."/>
        </authorList>
    </citation>
    <scope>NUCLEOTIDE SEQUENCE [LARGE SCALE GENOMIC DNA]</scope>
    <source>
        <strain evidence="2 3">DSM 21481</strain>
    </source>
</reference>
<dbReference type="Proteomes" id="UP000189777">
    <property type="component" value="Unassembled WGS sequence"/>
</dbReference>
<accession>A0A1T5JZ10</accession>
<gene>
    <name evidence="2" type="ORF">SAMN04324258_1659</name>
</gene>
<feature type="domain" description="DUF5926" evidence="1">
    <location>
        <begin position="13"/>
        <end position="277"/>
    </location>
</feature>